<evidence type="ECO:0000256" key="1">
    <source>
        <dbReference type="SAM" id="Phobius"/>
    </source>
</evidence>
<dbReference type="AlphaFoldDB" id="A0A843VZG3"/>
<protein>
    <submittedName>
        <fullName evidence="2">Uncharacterized protein</fullName>
    </submittedName>
</protein>
<sequence length="77" mass="8826">MAFAMSEELLMALAPIIAYWIGALIYEVALWPMEQYRLFTKEEETQNLVTRRQALVVVLINQAIQMGGATLMSMVRF</sequence>
<evidence type="ECO:0000313" key="3">
    <source>
        <dbReference type="Proteomes" id="UP000652761"/>
    </source>
</evidence>
<keyword evidence="1" id="KW-0812">Transmembrane</keyword>
<accession>A0A843VZG3</accession>
<reference evidence="2" key="1">
    <citation type="submission" date="2017-07" db="EMBL/GenBank/DDBJ databases">
        <title>Taro Niue Genome Assembly and Annotation.</title>
        <authorList>
            <person name="Atibalentja N."/>
            <person name="Keating K."/>
            <person name="Fields C.J."/>
        </authorList>
    </citation>
    <scope>NUCLEOTIDE SEQUENCE</scope>
    <source>
        <strain evidence="2">Niue_2</strain>
        <tissue evidence="2">Leaf</tissue>
    </source>
</reference>
<keyword evidence="1" id="KW-1133">Transmembrane helix</keyword>
<dbReference type="Proteomes" id="UP000652761">
    <property type="component" value="Unassembled WGS sequence"/>
</dbReference>
<dbReference type="EMBL" id="NMUH01003188">
    <property type="protein sequence ID" value="MQM04293.1"/>
    <property type="molecule type" value="Genomic_DNA"/>
</dbReference>
<gene>
    <name evidence="2" type="ORF">Taro_037091</name>
</gene>
<comment type="caution">
    <text evidence="2">The sequence shown here is derived from an EMBL/GenBank/DDBJ whole genome shotgun (WGS) entry which is preliminary data.</text>
</comment>
<feature type="transmembrane region" description="Helical" evidence="1">
    <location>
        <begin position="12"/>
        <end position="33"/>
    </location>
</feature>
<name>A0A843VZG3_COLES</name>
<feature type="transmembrane region" description="Helical" evidence="1">
    <location>
        <begin position="54"/>
        <end position="75"/>
    </location>
</feature>
<evidence type="ECO:0000313" key="2">
    <source>
        <dbReference type="EMBL" id="MQM04293.1"/>
    </source>
</evidence>
<keyword evidence="3" id="KW-1185">Reference proteome</keyword>
<organism evidence="2 3">
    <name type="scientific">Colocasia esculenta</name>
    <name type="common">Wild taro</name>
    <name type="synonym">Arum esculentum</name>
    <dbReference type="NCBI Taxonomy" id="4460"/>
    <lineage>
        <taxon>Eukaryota</taxon>
        <taxon>Viridiplantae</taxon>
        <taxon>Streptophyta</taxon>
        <taxon>Embryophyta</taxon>
        <taxon>Tracheophyta</taxon>
        <taxon>Spermatophyta</taxon>
        <taxon>Magnoliopsida</taxon>
        <taxon>Liliopsida</taxon>
        <taxon>Araceae</taxon>
        <taxon>Aroideae</taxon>
        <taxon>Colocasieae</taxon>
        <taxon>Colocasia</taxon>
    </lineage>
</organism>
<proteinExistence type="predicted"/>
<keyword evidence="1" id="KW-0472">Membrane</keyword>